<dbReference type="AlphaFoldDB" id="A0AAE0ZDM9"/>
<keyword evidence="2" id="KW-1185">Reference proteome</keyword>
<comment type="caution">
    <text evidence="1">The sequence shown here is derived from an EMBL/GenBank/DDBJ whole genome shotgun (WGS) entry which is preliminary data.</text>
</comment>
<organism evidence="1 2">
    <name type="scientific">Elysia crispata</name>
    <name type="common">lettuce slug</name>
    <dbReference type="NCBI Taxonomy" id="231223"/>
    <lineage>
        <taxon>Eukaryota</taxon>
        <taxon>Metazoa</taxon>
        <taxon>Spiralia</taxon>
        <taxon>Lophotrochozoa</taxon>
        <taxon>Mollusca</taxon>
        <taxon>Gastropoda</taxon>
        <taxon>Heterobranchia</taxon>
        <taxon>Euthyneura</taxon>
        <taxon>Panpulmonata</taxon>
        <taxon>Sacoglossa</taxon>
        <taxon>Placobranchoidea</taxon>
        <taxon>Plakobranchidae</taxon>
        <taxon>Elysia</taxon>
    </lineage>
</organism>
<sequence length="66" mass="7655">MDHTLHIFHKSKTKYQTLQTEDEMLVDDQSMMRLGHFSLAALPCGYFSVLYDTQEKGEPQSTIETM</sequence>
<dbReference type="EMBL" id="JAWDGP010004194">
    <property type="protein sequence ID" value="KAK3766811.1"/>
    <property type="molecule type" value="Genomic_DNA"/>
</dbReference>
<evidence type="ECO:0000313" key="1">
    <source>
        <dbReference type="EMBL" id="KAK3766811.1"/>
    </source>
</evidence>
<evidence type="ECO:0000313" key="2">
    <source>
        <dbReference type="Proteomes" id="UP001283361"/>
    </source>
</evidence>
<accession>A0AAE0ZDM9</accession>
<protein>
    <submittedName>
        <fullName evidence="1">Uncharacterized protein</fullName>
    </submittedName>
</protein>
<dbReference type="Proteomes" id="UP001283361">
    <property type="component" value="Unassembled WGS sequence"/>
</dbReference>
<reference evidence="1" key="1">
    <citation type="journal article" date="2023" name="G3 (Bethesda)">
        <title>A reference genome for the long-term kleptoplast-retaining sea slug Elysia crispata morphotype clarki.</title>
        <authorList>
            <person name="Eastman K.E."/>
            <person name="Pendleton A.L."/>
            <person name="Shaikh M.A."/>
            <person name="Suttiyut T."/>
            <person name="Ogas R."/>
            <person name="Tomko P."/>
            <person name="Gavelis G."/>
            <person name="Widhalm J.R."/>
            <person name="Wisecaver J.H."/>
        </authorList>
    </citation>
    <scope>NUCLEOTIDE SEQUENCE</scope>
    <source>
        <strain evidence="1">ECLA1</strain>
    </source>
</reference>
<proteinExistence type="predicted"/>
<gene>
    <name evidence="1" type="ORF">RRG08_056894</name>
</gene>
<name>A0AAE0ZDM9_9GAST</name>